<dbReference type="EMBL" id="BARU01015197">
    <property type="protein sequence ID" value="GAH41271.1"/>
    <property type="molecule type" value="Genomic_DNA"/>
</dbReference>
<name>X1F6J7_9ZZZZ</name>
<sequence length="116" mass="13588">PKIKISMEDFKNILVINVREGEDKPYECSSGFYKRIGPNSQKMTRNEIIDVFKSEGKIRFDELTEPKFSCPDDFDENRFQRFLQLAEISKTDDTEKLLINLGVAERQEGRLYFNNA</sequence>
<dbReference type="AlphaFoldDB" id="X1F6J7"/>
<gene>
    <name evidence="1" type="ORF">S03H2_26303</name>
</gene>
<proteinExistence type="predicted"/>
<dbReference type="InterPro" id="IPR038461">
    <property type="entry name" value="Schlafen_AlbA_2_dom_sf"/>
</dbReference>
<feature type="non-terminal residue" evidence="1">
    <location>
        <position position="1"/>
    </location>
</feature>
<comment type="caution">
    <text evidence="1">The sequence shown here is derived from an EMBL/GenBank/DDBJ whole genome shotgun (WGS) entry which is preliminary data.</text>
</comment>
<reference evidence="1" key="1">
    <citation type="journal article" date="2014" name="Front. Microbiol.">
        <title>High frequency of phylogenetically diverse reductive dehalogenase-homologous genes in deep subseafloor sedimentary metagenomes.</title>
        <authorList>
            <person name="Kawai M."/>
            <person name="Futagami T."/>
            <person name="Toyoda A."/>
            <person name="Takaki Y."/>
            <person name="Nishi S."/>
            <person name="Hori S."/>
            <person name="Arai W."/>
            <person name="Tsubouchi T."/>
            <person name="Morono Y."/>
            <person name="Uchiyama I."/>
            <person name="Ito T."/>
            <person name="Fujiyama A."/>
            <person name="Inagaki F."/>
            <person name="Takami H."/>
        </authorList>
    </citation>
    <scope>NUCLEOTIDE SEQUENCE</scope>
    <source>
        <strain evidence="1">Expedition CK06-06</strain>
    </source>
</reference>
<dbReference type="PANTHER" id="PTHR30595:SF6">
    <property type="entry name" value="SCHLAFEN ALBA-2 DOMAIN-CONTAINING PROTEIN"/>
    <property type="match status" value="1"/>
</dbReference>
<dbReference type="Gene3D" id="3.30.950.30">
    <property type="entry name" value="Schlafen, AAA domain"/>
    <property type="match status" value="1"/>
</dbReference>
<dbReference type="PANTHER" id="PTHR30595">
    <property type="entry name" value="GLPR-RELATED TRANSCRIPTIONAL REPRESSOR"/>
    <property type="match status" value="1"/>
</dbReference>
<evidence type="ECO:0000313" key="1">
    <source>
        <dbReference type="EMBL" id="GAH41271.1"/>
    </source>
</evidence>
<accession>X1F6J7</accession>
<feature type="non-terminal residue" evidence="1">
    <location>
        <position position="116"/>
    </location>
</feature>
<protein>
    <submittedName>
        <fullName evidence="1">Uncharacterized protein</fullName>
    </submittedName>
</protein>
<organism evidence="1">
    <name type="scientific">marine sediment metagenome</name>
    <dbReference type="NCBI Taxonomy" id="412755"/>
    <lineage>
        <taxon>unclassified sequences</taxon>
        <taxon>metagenomes</taxon>
        <taxon>ecological metagenomes</taxon>
    </lineage>
</organism>